<organism evidence="1">
    <name type="scientific">marine sediment metagenome</name>
    <dbReference type="NCBI Taxonomy" id="412755"/>
    <lineage>
        <taxon>unclassified sequences</taxon>
        <taxon>metagenomes</taxon>
        <taxon>ecological metagenomes</taxon>
    </lineage>
</organism>
<gene>
    <name evidence="1" type="ORF">S06H3_63405</name>
</gene>
<feature type="non-terminal residue" evidence="1">
    <location>
        <position position="1"/>
    </location>
</feature>
<evidence type="ECO:0000313" key="1">
    <source>
        <dbReference type="EMBL" id="GAI56446.1"/>
    </source>
</evidence>
<name>X1QNT9_9ZZZZ</name>
<comment type="caution">
    <text evidence="1">The sequence shown here is derived from an EMBL/GenBank/DDBJ whole genome shotgun (WGS) entry which is preliminary data.</text>
</comment>
<dbReference type="AlphaFoldDB" id="X1QNT9"/>
<sequence>IKITGNDRIPHLKIYPNGKIKYVHKDENPRDYRVDFSKIKNELGFSITKKVPNGMKEIATILKDNLLINPFDKKYQNT</sequence>
<reference evidence="1" key="1">
    <citation type="journal article" date="2014" name="Front. Microbiol.">
        <title>High frequency of phylogenetically diverse reductive dehalogenase-homologous genes in deep subseafloor sedimentary metagenomes.</title>
        <authorList>
            <person name="Kawai M."/>
            <person name="Futagami T."/>
            <person name="Toyoda A."/>
            <person name="Takaki Y."/>
            <person name="Nishi S."/>
            <person name="Hori S."/>
            <person name="Arai W."/>
            <person name="Tsubouchi T."/>
            <person name="Morono Y."/>
            <person name="Uchiyama I."/>
            <person name="Ito T."/>
            <person name="Fujiyama A."/>
            <person name="Inagaki F."/>
            <person name="Takami H."/>
        </authorList>
    </citation>
    <scope>NUCLEOTIDE SEQUENCE</scope>
    <source>
        <strain evidence="1">Expedition CK06-06</strain>
    </source>
</reference>
<protein>
    <submittedName>
        <fullName evidence="1">Uncharacterized protein</fullName>
    </submittedName>
</protein>
<proteinExistence type="predicted"/>
<accession>X1QNT9</accession>
<dbReference type="EMBL" id="BARV01042051">
    <property type="protein sequence ID" value="GAI56446.1"/>
    <property type="molecule type" value="Genomic_DNA"/>
</dbReference>